<evidence type="ECO:0000256" key="1">
    <source>
        <dbReference type="SAM" id="MobiDB-lite"/>
    </source>
</evidence>
<proteinExistence type="predicted"/>
<dbReference type="RefSeq" id="WP_136530509.1">
    <property type="nucleotide sequence ID" value="NZ_STGX01000010.1"/>
</dbReference>
<evidence type="ECO:0000313" key="3">
    <source>
        <dbReference type="Proteomes" id="UP000305792"/>
    </source>
</evidence>
<comment type="caution">
    <text evidence="2">The sequence shown here is derived from an EMBL/GenBank/DDBJ whole genome shotgun (WGS) entry which is preliminary data.</text>
</comment>
<organism evidence="2 3">
    <name type="scientific">Glycomyces paridis</name>
    <dbReference type="NCBI Taxonomy" id="2126555"/>
    <lineage>
        <taxon>Bacteria</taxon>
        <taxon>Bacillati</taxon>
        <taxon>Actinomycetota</taxon>
        <taxon>Actinomycetes</taxon>
        <taxon>Glycomycetales</taxon>
        <taxon>Glycomycetaceae</taxon>
        <taxon>Glycomyces</taxon>
    </lineage>
</organism>
<gene>
    <name evidence="2" type="ORF">E9998_15085</name>
</gene>
<dbReference type="Proteomes" id="UP000305792">
    <property type="component" value="Unassembled WGS sequence"/>
</dbReference>
<accession>A0A4S8PDR6</accession>
<dbReference type="AlphaFoldDB" id="A0A4S8PDR6"/>
<keyword evidence="3" id="KW-1185">Reference proteome</keyword>
<feature type="region of interest" description="Disordered" evidence="1">
    <location>
        <begin position="37"/>
        <end position="61"/>
    </location>
</feature>
<evidence type="ECO:0000313" key="2">
    <source>
        <dbReference type="EMBL" id="THV27705.1"/>
    </source>
</evidence>
<protein>
    <submittedName>
        <fullName evidence="2">Uncharacterized protein</fullName>
    </submittedName>
</protein>
<reference evidence="2 3" key="1">
    <citation type="journal article" date="2018" name="Int. J. Syst. Evol. Microbiol.">
        <title>Glycomyces paridis sp. nov., isolated from the medicinal plant Paris polyphylla.</title>
        <authorList>
            <person name="Fang X.M."/>
            <person name="Bai J.L."/>
            <person name="Su J."/>
            <person name="Zhao L.L."/>
            <person name="Liu H.Y."/>
            <person name="Ma B.P."/>
            <person name="Zhang Y.Q."/>
            <person name="Yu L.Y."/>
        </authorList>
    </citation>
    <scope>NUCLEOTIDE SEQUENCE [LARGE SCALE GENOMIC DNA]</scope>
    <source>
        <strain evidence="2 3">CPCC 204357</strain>
    </source>
</reference>
<sequence>MARRNLSIRVTGRQRDQIDPHQIAQILLDLAAATADGDSHDAAALPKPKHDHVDQEEAEEP</sequence>
<dbReference type="EMBL" id="STGX01000010">
    <property type="protein sequence ID" value="THV27705.1"/>
    <property type="molecule type" value="Genomic_DNA"/>
</dbReference>
<name>A0A4S8PDR6_9ACTN</name>